<keyword evidence="2" id="KW-0472">Membrane</keyword>
<evidence type="ECO:0000256" key="1">
    <source>
        <dbReference type="SAM" id="MobiDB-lite"/>
    </source>
</evidence>
<reference evidence="3 4" key="1">
    <citation type="submission" date="2023-09" db="EMBL/GenBank/DDBJ databases">
        <title>Complete genome of Streptomyces roseicoloratus T14.</title>
        <authorList>
            <person name="Bashizi T."/>
            <person name="Kim M.-J."/>
            <person name="Lee G."/>
            <person name="Tagele S.B."/>
            <person name="Shin J.-H."/>
        </authorList>
    </citation>
    <scope>NUCLEOTIDE SEQUENCE [LARGE SCALE GENOMIC DNA]</scope>
    <source>
        <strain evidence="3 4">T14</strain>
    </source>
</reference>
<feature type="compositionally biased region" description="Basic and acidic residues" evidence="1">
    <location>
        <begin position="1"/>
        <end position="13"/>
    </location>
</feature>
<dbReference type="RefSeq" id="WP_128977591.1">
    <property type="nucleotide sequence ID" value="NZ_CP133762.1"/>
</dbReference>
<organism evidence="3 4">
    <name type="scientific">Streptomyces roseicoloratus</name>
    <dbReference type="NCBI Taxonomy" id="2508722"/>
    <lineage>
        <taxon>Bacteria</taxon>
        <taxon>Bacillati</taxon>
        <taxon>Actinomycetota</taxon>
        <taxon>Actinomycetes</taxon>
        <taxon>Kitasatosporales</taxon>
        <taxon>Streptomycetaceae</taxon>
        <taxon>Streptomyces</taxon>
    </lineage>
</organism>
<keyword evidence="2" id="KW-1133">Transmembrane helix</keyword>
<feature type="transmembrane region" description="Helical" evidence="2">
    <location>
        <begin position="92"/>
        <end position="113"/>
    </location>
</feature>
<sequence>MAAEPVPRREVVTRHPGSTPAHTAYRSTPYRPATEPPRALTPAAHAHVRRLIRRQLRAGLATGAALALLVGTLPLVFRYLPGTGLGPVPAVVVWLVLGVAVYPLLLLLAGRYVRRAERNERDYTRAVEGA</sequence>
<accession>A0ABY9S1K4</accession>
<dbReference type="EMBL" id="CP133762">
    <property type="protein sequence ID" value="WMX48303.1"/>
    <property type="molecule type" value="Genomic_DNA"/>
</dbReference>
<name>A0ABY9S1K4_9ACTN</name>
<feature type="region of interest" description="Disordered" evidence="1">
    <location>
        <begin position="1"/>
        <end position="38"/>
    </location>
</feature>
<gene>
    <name evidence="3" type="ORF">RGF97_30790</name>
</gene>
<proteinExistence type="predicted"/>
<evidence type="ECO:0008006" key="5">
    <source>
        <dbReference type="Google" id="ProtNLM"/>
    </source>
</evidence>
<evidence type="ECO:0000313" key="4">
    <source>
        <dbReference type="Proteomes" id="UP001250858"/>
    </source>
</evidence>
<dbReference type="Proteomes" id="UP001250858">
    <property type="component" value="Chromosome"/>
</dbReference>
<evidence type="ECO:0000256" key="2">
    <source>
        <dbReference type="SAM" id="Phobius"/>
    </source>
</evidence>
<keyword evidence="4" id="KW-1185">Reference proteome</keyword>
<keyword evidence="2" id="KW-0812">Transmembrane</keyword>
<evidence type="ECO:0000313" key="3">
    <source>
        <dbReference type="EMBL" id="WMX48303.1"/>
    </source>
</evidence>
<protein>
    <recommendedName>
        <fullName evidence="5">Integral membrane protein</fullName>
    </recommendedName>
</protein>
<feature type="transmembrane region" description="Helical" evidence="2">
    <location>
        <begin position="58"/>
        <end position="80"/>
    </location>
</feature>